<keyword evidence="3" id="KW-1185">Reference proteome</keyword>
<proteinExistence type="predicted"/>
<dbReference type="NCBIfam" id="TIGR03519">
    <property type="entry name" value="T9SS_PorP_fam"/>
    <property type="match status" value="1"/>
</dbReference>
<organism evidence="2 3">
    <name type="scientific">Flavobacterium ichthyis</name>
    <dbReference type="NCBI Taxonomy" id="2698827"/>
    <lineage>
        <taxon>Bacteria</taxon>
        <taxon>Pseudomonadati</taxon>
        <taxon>Bacteroidota</taxon>
        <taxon>Flavobacteriia</taxon>
        <taxon>Flavobacteriales</taxon>
        <taxon>Flavobacteriaceae</taxon>
        <taxon>Flavobacterium</taxon>
    </lineage>
</organism>
<comment type="caution">
    <text evidence="2">The sequence shown here is derived from an EMBL/GenBank/DDBJ whole genome shotgun (WGS) entry which is preliminary data.</text>
</comment>
<evidence type="ECO:0000313" key="3">
    <source>
        <dbReference type="Proteomes" id="UP000798602"/>
    </source>
</evidence>
<dbReference type="RefSeq" id="WP_166535727.1">
    <property type="nucleotide sequence ID" value="NZ_JAABLM010000001.1"/>
</dbReference>
<dbReference type="InterPro" id="IPR019861">
    <property type="entry name" value="PorP/SprF_Bacteroidetes"/>
</dbReference>
<dbReference type="EMBL" id="JAABLM010000001">
    <property type="protein sequence ID" value="NBL63903.1"/>
    <property type="molecule type" value="Genomic_DNA"/>
</dbReference>
<protein>
    <submittedName>
        <fullName evidence="2">Type IX secretion system membrane protein PorP/SprF</fullName>
    </submittedName>
</protein>
<dbReference type="Pfam" id="PF11751">
    <property type="entry name" value="PorP_SprF"/>
    <property type="match status" value="1"/>
</dbReference>
<dbReference type="Proteomes" id="UP000798602">
    <property type="component" value="Unassembled WGS sequence"/>
</dbReference>
<reference evidence="3" key="1">
    <citation type="submission" date="2020-01" db="EMBL/GenBank/DDBJ databases">
        <title>Sphingomonas sp. strain CSW-10.</title>
        <authorList>
            <person name="Chen W.-M."/>
        </authorList>
    </citation>
    <scope>NUCLEOTIDE SEQUENCE [LARGE SCALE GENOMIC DNA]</scope>
    <source>
        <strain evidence="3">NST-5</strain>
    </source>
</reference>
<evidence type="ECO:0000313" key="2">
    <source>
        <dbReference type="EMBL" id="NBL63903.1"/>
    </source>
</evidence>
<name>A0ABW9Z4Y5_9FLAO</name>
<sequence>MNSNNKRRTKKFLVLLTTTVLGIPSGFAQQDSQYTQYMYNTINVNPAYAGSRGAFSVFGLHRTQWVGLDGAPTTNAVSIQTPIENTNLGVGLSFVNDRIGPTDENAISADISYTIPTSETFKLSFGIKATANLFNLDVNKLRIFNPNDPNLQSIDNELSPNIGAGVYFHSDKTYIGLSVPNFFETHRYDDNSIQVTKERMHYYLIGGHVFDLNPDIKFKPAFMMKAVEGSPLQLDVSGNFLFNEKLTLGVAWRWSAALSAMAGFQITDGLFVGYGYDMETTRLENYNSGSHEVFLRFELFKRYNRIITPRFF</sequence>
<gene>
    <name evidence="2" type="ORF">GV828_01675</name>
</gene>
<feature type="signal peptide" evidence="1">
    <location>
        <begin position="1"/>
        <end position="28"/>
    </location>
</feature>
<keyword evidence="1" id="KW-0732">Signal</keyword>
<feature type="chain" id="PRO_5045617571" evidence="1">
    <location>
        <begin position="29"/>
        <end position="312"/>
    </location>
</feature>
<accession>A0ABW9Z4Y5</accession>
<evidence type="ECO:0000256" key="1">
    <source>
        <dbReference type="SAM" id="SignalP"/>
    </source>
</evidence>